<dbReference type="PANTHER" id="PTHR34153:SF2">
    <property type="entry name" value="SI:CH211-262H13.3-RELATED"/>
    <property type="match status" value="1"/>
</dbReference>
<gene>
    <name evidence="3" type="ORF">ALC60_00350</name>
</gene>
<proteinExistence type="predicted"/>
<evidence type="ECO:0000256" key="1">
    <source>
        <dbReference type="SAM" id="Coils"/>
    </source>
</evidence>
<reference evidence="3 4" key="1">
    <citation type="submission" date="2015-09" db="EMBL/GenBank/DDBJ databases">
        <title>Trachymyrmex zeteki WGS genome.</title>
        <authorList>
            <person name="Nygaard S."/>
            <person name="Hu H."/>
            <person name="Boomsma J."/>
            <person name="Zhang G."/>
        </authorList>
    </citation>
    <scope>NUCLEOTIDE SEQUENCE [LARGE SCALE GENOMIC DNA]</scope>
    <source>
        <strain evidence="3">Tzet28-1</strain>
        <tissue evidence="3">Whole body</tissue>
    </source>
</reference>
<dbReference type="EMBL" id="KQ982055">
    <property type="protein sequence ID" value="KYQ60590.1"/>
    <property type="molecule type" value="Genomic_DNA"/>
</dbReference>
<keyword evidence="4" id="KW-1185">Reference proteome</keyword>
<evidence type="ECO:0000313" key="3">
    <source>
        <dbReference type="EMBL" id="KYQ60590.1"/>
    </source>
</evidence>
<feature type="coiled-coil region" evidence="1">
    <location>
        <begin position="191"/>
        <end position="218"/>
    </location>
</feature>
<dbReference type="Proteomes" id="UP000075809">
    <property type="component" value="Unassembled WGS sequence"/>
</dbReference>
<protein>
    <recommendedName>
        <fullName evidence="5">DUF4806 domain-containing protein</fullName>
    </recommendedName>
</protein>
<evidence type="ECO:0008006" key="5">
    <source>
        <dbReference type="Google" id="ProtNLM"/>
    </source>
</evidence>
<keyword evidence="1" id="KW-0175">Coiled coil</keyword>
<sequence length="275" mass="31632">MNRFSIVEFEDGLQLVPTKWLKGSSECFWPKHGNIKRLHKNISECEDPDNVNWDIAKVVRIFGTANSYESGIAKVKLAEQFSDIDASDVENTKKIRRDRAKTSIIDSDKDDDRQIASTLSPPPKRSSSKTLPLINFNNNKSMDDSSLENNAKGKHSNNETLLQSVQNISKKHPTPETSVSKNNEAIDIEFQKELLRKLNRIDAKLDRINDKLHSIEEKLDGGINHKNMEYFDIAEIALFPLKTKEDFEKLEKDLQNADVFKNMVRYSRYCITRFI</sequence>
<accession>A0A151XK65</accession>
<evidence type="ECO:0000313" key="4">
    <source>
        <dbReference type="Proteomes" id="UP000075809"/>
    </source>
</evidence>
<name>A0A151XK65_9HYME</name>
<feature type="region of interest" description="Disordered" evidence="2">
    <location>
        <begin position="100"/>
        <end position="157"/>
    </location>
</feature>
<dbReference type="PANTHER" id="PTHR34153">
    <property type="entry name" value="SI:CH211-262H13.3-RELATED-RELATED"/>
    <property type="match status" value="1"/>
</dbReference>
<organism evidence="3 4">
    <name type="scientific">Mycetomoellerius zeteki</name>
    <dbReference type="NCBI Taxonomy" id="64791"/>
    <lineage>
        <taxon>Eukaryota</taxon>
        <taxon>Metazoa</taxon>
        <taxon>Ecdysozoa</taxon>
        <taxon>Arthropoda</taxon>
        <taxon>Hexapoda</taxon>
        <taxon>Insecta</taxon>
        <taxon>Pterygota</taxon>
        <taxon>Neoptera</taxon>
        <taxon>Endopterygota</taxon>
        <taxon>Hymenoptera</taxon>
        <taxon>Apocrita</taxon>
        <taxon>Aculeata</taxon>
        <taxon>Formicoidea</taxon>
        <taxon>Formicidae</taxon>
        <taxon>Myrmicinae</taxon>
        <taxon>Mycetomoellerius</taxon>
    </lineage>
</organism>
<dbReference type="AlphaFoldDB" id="A0A151XK65"/>
<evidence type="ECO:0000256" key="2">
    <source>
        <dbReference type="SAM" id="MobiDB-lite"/>
    </source>
</evidence>